<dbReference type="PATRIC" id="fig|1053236.3.peg.737"/>
<reference evidence="3" key="1">
    <citation type="submission" date="2012-12" db="EMBL/GenBank/DDBJ databases">
        <title>The genome sequence of Bacillus cereus VD146.</title>
        <authorList>
            <consortium name="The Broad Institute Genome Sequencing Platform"/>
            <consortium name="The Broad Institute Genome Sequencing Center for Infectious Disease"/>
            <person name="Feldgarden M."/>
            <person name="Van der Auwera G.A."/>
            <person name="Mahillon J."/>
            <person name="Duprez V."/>
            <person name="Timmery S."/>
            <person name="Mattelet C."/>
            <person name="Dierick K."/>
            <person name="Sun M."/>
            <person name="Yu Z."/>
            <person name="Zhu L."/>
            <person name="Hu X."/>
            <person name="Shank E.B."/>
            <person name="Swiecicka I."/>
            <person name="Hansen B.M."/>
            <person name="Andrup L."/>
            <person name="Walker B."/>
            <person name="Young S.K."/>
            <person name="Zeng Q."/>
            <person name="Gargeya S."/>
            <person name="Fitzgerald M."/>
            <person name="Haas B."/>
            <person name="Abouelleil A."/>
            <person name="Alvarado L."/>
            <person name="Arachchi H.M."/>
            <person name="Berlin A.M."/>
            <person name="Chapman S.B."/>
            <person name="Dewar J."/>
            <person name="Goldberg J."/>
            <person name="Griggs A."/>
            <person name="Gujja S."/>
            <person name="Hansen M."/>
            <person name="Howarth C."/>
            <person name="Imamovic A."/>
            <person name="Larimer J."/>
            <person name="McCowan C."/>
            <person name="Murphy C."/>
            <person name="Neiman D."/>
            <person name="Pearson M."/>
            <person name="Priest M."/>
            <person name="Roberts A."/>
            <person name="Saif S."/>
            <person name="Shea T."/>
            <person name="Sisk P."/>
            <person name="Sykes S."/>
            <person name="Wortman J."/>
            <person name="Nusbaum C."/>
            <person name="Birren B."/>
        </authorList>
    </citation>
    <scope>NUCLEOTIDE SEQUENCE [LARGE SCALE GENOMIC DNA]</scope>
    <source>
        <strain evidence="3">VD146</strain>
    </source>
</reference>
<dbReference type="GO" id="GO:0009253">
    <property type="term" value="P:peptidoglycan catabolic process"/>
    <property type="evidence" value="ECO:0007669"/>
    <property type="project" value="InterPro"/>
</dbReference>
<dbReference type="AlphaFoldDB" id="R8NJA4"/>
<proteinExistence type="inferred from homology"/>
<evidence type="ECO:0000256" key="1">
    <source>
        <dbReference type="ARBA" id="ARBA00010646"/>
    </source>
</evidence>
<comment type="caution">
    <text evidence="2">The sequence shown here is derived from an EMBL/GenBank/DDBJ whole genome shotgun (WGS) entry which is preliminary data.</text>
</comment>
<dbReference type="EMBL" id="AHFE01000018">
    <property type="protein sequence ID" value="EOP46352.1"/>
    <property type="molecule type" value="Genomic_DNA"/>
</dbReference>
<dbReference type="Proteomes" id="UP000014020">
    <property type="component" value="Unassembled WGS sequence"/>
</dbReference>
<dbReference type="InterPro" id="IPR002053">
    <property type="entry name" value="Glyco_hydro_25"/>
</dbReference>
<protein>
    <submittedName>
        <fullName evidence="2">Uncharacterized protein</fullName>
    </submittedName>
</protein>
<sequence>MKNIADILHHNGSINWAEASQELDFAIIRVQCGSNTIDTRYKEYVQGCKA</sequence>
<name>R8NJA4_BACCX</name>
<comment type="similarity">
    <text evidence="1">Belongs to the glycosyl hydrolase 25 family.</text>
</comment>
<dbReference type="SUPFAM" id="SSF51445">
    <property type="entry name" value="(Trans)glycosidases"/>
    <property type="match status" value="1"/>
</dbReference>
<evidence type="ECO:0000313" key="3">
    <source>
        <dbReference type="Proteomes" id="UP000014020"/>
    </source>
</evidence>
<dbReference type="InterPro" id="IPR017853">
    <property type="entry name" value="GH"/>
</dbReference>
<evidence type="ECO:0000313" key="2">
    <source>
        <dbReference type="EMBL" id="EOP46352.1"/>
    </source>
</evidence>
<dbReference type="HOGENOM" id="CLU_3195753_0_0_9"/>
<gene>
    <name evidence="2" type="ORF">IK1_04087</name>
</gene>
<organism evidence="2 3">
    <name type="scientific">Bacillus cereus (strain VD146)</name>
    <dbReference type="NCBI Taxonomy" id="1053236"/>
    <lineage>
        <taxon>Bacteria</taxon>
        <taxon>Bacillati</taxon>
        <taxon>Bacillota</taxon>
        <taxon>Bacilli</taxon>
        <taxon>Bacillales</taxon>
        <taxon>Bacillaceae</taxon>
        <taxon>Bacillus</taxon>
        <taxon>Bacillus cereus group</taxon>
    </lineage>
</organism>
<dbReference type="Gene3D" id="3.20.20.80">
    <property type="entry name" value="Glycosidases"/>
    <property type="match status" value="1"/>
</dbReference>
<dbReference type="PROSITE" id="PS51904">
    <property type="entry name" value="GLYCOSYL_HYDROL_F25_2"/>
    <property type="match status" value="1"/>
</dbReference>
<accession>R8NJA4</accession>
<dbReference type="GO" id="GO:0003796">
    <property type="term" value="F:lysozyme activity"/>
    <property type="evidence" value="ECO:0007669"/>
    <property type="project" value="InterPro"/>
</dbReference>
<dbReference type="GO" id="GO:0016998">
    <property type="term" value="P:cell wall macromolecule catabolic process"/>
    <property type="evidence" value="ECO:0007669"/>
    <property type="project" value="InterPro"/>
</dbReference>